<dbReference type="EMBL" id="AP005286">
    <property type="protein sequence ID" value="BAD19695.1"/>
    <property type="molecule type" value="Genomic_DNA"/>
</dbReference>
<reference evidence="1" key="1">
    <citation type="submission" date="2002-05" db="EMBL/GenBank/DDBJ databases">
        <title>Oryza sativa nipponbare(GA3) genomic DNA, chromosome 2, BAC clone:OJ1004_A05.</title>
        <authorList>
            <person name="Sasaki T."/>
            <person name="Matsumoto T."/>
            <person name="Katayose Y."/>
        </authorList>
    </citation>
    <scope>NUCLEOTIDE SEQUENCE</scope>
</reference>
<dbReference type="EMBL" id="AP008208">
    <property type="protein sequence ID" value="BAF09327.1"/>
    <property type="molecule type" value="Genomic_DNA"/>
</dbReference>
<reference evidence="2" key="7">
    <citation type="submission" date="2012-08" db="EMBL/GenBank/DDBJ databases">
        <title>Oryza sativa nipponbare(GA3) genomic DNA, chromosome 2.</title>
        <authorList>
            <consortium name="IRGSP(International Rice Genome Sequencing Project)"/>
        </authorList>
    </citation>
    <scope>NUCLEOTIDE SEQUENCE</scope>
</reference>
<sequence>MEREKRPLPTTPFLPSVNARASLLSRQPLRATSLPPATVRDSFPAGRRSRLLSYPWLLSSCRPALASPLPPRRGR</sequence>
<name>Q6K626_ORYSJ</name>
<accession>Q6K626</accession>
<organism evidence="1 3">
    <name type="scientific">Oryza sativa subsp. japonica</name>
    <name type="common">Rice</name>
    <dbReference type="NCBI Taxonomy" id="39947"/>
    <lineage>
        <taxon>Eukaryota</taxon>
        <taxon>Viridiplantae</taxon>
        <taxon>Streptophyta</taxon>
        <taxon>Embryophyta</taxon>
        <taxon>Tracheophyta</taxon>
        <taxon>Spermatophyta</taxon>
        <taxon>Magnoliopsida</taxon>
        <taxon>Liliopsida</taxon>
        <taxon>Poales</taxon>
        <taxon>Poaceae</taxon>
        <taxon>BOP clade</taxon>
        <taxon>Oryzoideae</taxon>
        <taxon>Oryzeae</taxon>
        <taxon>Oryzinae</taxon>
        <taxon>Oryza</taxon>
        <taxon>Oryza sativa</taxon>
    </lineage>
</organism>
<proteinExistence type="predicted"/>
<evidence type="ECO:0000313" key="2">
    <source>
        <dbReference type="EMBL" id="BAF09327.1"/>
    </source>
</evidence>
<evidence type="ECO:0000313" key="3">
    <source>
        <dbReference type="Proteomes" id="UP000000763"/>
    </source>
</evidence>
<dbReference type="Proteomes" id="UP000000763">
    <property type="component" value="Chromosome 2"/>
</dbReference>
<reference evidence="2 3" key="2">
    <citation type="journal article" date="2005" name="Nature">
        <title>The map-based sequence of the rice genome.</title>
        <authorList>
            <consortium name="International rice genome sequencing project (IRGSP)"/>
            <person name="Matsumoto T."/>
            <person name="Wu J."/>
            <person name="Kanamori H."/>
            <person name="Katayose Y."/>
            <person name="Fujisawa M."/>
            <person name="Namiki N."/>
            <person name="Mizuno H."/>
            <person name="Yamamoto K."/>
            <person name="Antonio B.A."/>
            <person name="Baba T."/>
            <person name="Sakata K."/>
            <person name="Nagamura Y."/>
            <person name="Aoki H."/>
            <person name="Arikawa K."/>
            <person name="Arita K."/>
            <person name="Bito T."/>
            <person name="Chiden Y."/>
            <person name="Fujitsuka N."/>
            <person name="Fukunaka R."/>
            <person name="Hamada M."/>
            <person name="Harada C."/>
            <person name="Hayashi A."/>
            <person name="Hijishita S."/>
            <person name="Honda M."/>
            <person name="Hosokawa S."/>
            <person name="Ichikawa Y."/>
            <person name="Idonuma A."/>
            <person name="Iijima M."/>
            <person name="Ikeda M."/>
            <person name="Ikeno M."/>
            <person name="Ito K."/>
            <person name="Ito S."/>
            <person name="Ito T."/>
            <person name="Ito Y."/>
            <person name="Ito Y."/>
            <person name="Iwabuchi A."/>
            <person name="Kamiya K."/>
            <person name="Karasawa W."/>
            <person name="Kurita K."/>
            <person name="Katagiri S."/>
            <person name="Kikuta A."/>
            <person name="Kobayashi H."/>
            <person name="Kobayashi N."/>
            <person name="Machita K."/>
            <person name="Maehara T."/>
            <person name="Masukawa M."/>
            <person name="Mizubayashi T."/>
            <person name="Mukai Y."/>
            <person name="Nagasaki H."/>
            <person name="Nagata Y."/>
            <person name="Naito S."/>
            <person name="Nakashima M."/>
            <person name="Nakama Y."/>
            <person name="Nakamichi Y."/>
            <person name="Nakamura M."/>
            <person name="Meguro A."/>
            <person name="Negishi M."/>
            <person name="Ohta I."/>
            <person name="Ohta T."/>
            <person name="Okamoto M."/>
            <person name="Ono N."/>
            <person name="Saji S."/>
            <person name="Sakaguchi M."/>
            <person name="Sakai K."/>
            <person name="Shibata M."/>
            <person name="Shimokawa T."/>
            <person name="Song J."/>
            <person name="Takazaki Y."/>
            <person name="Terasawa K."/>
            <person name="Tsugane M."/>
            <person name="Tsuji K."/>
            <person name="Ueda S."/>
            <person name="Waki K."/>
            <person name="Yamagata H."/>
            <person name="Yamamoto M."/>
            <person name="Yamamoto S."/>
            <person name="Yamane H."/>
            <person name="Yoshiki S."/>
            <person name="Yoshihara R."/>
            <person name="Yukawa K."/>
            <person name="Zhong H."/>
            <person name="Yano M."/>
            <person name="Yuan Q."/>
            <person name="Ouyang S."/>
            <person name="Liu J."/>
            <person name="Jones K.M."/>
            <person name="Gansberger K."/>
            <person name="Moffat K."/>
            <person name="Hill J."/>
            <person name="Bera J."/>
            <person name="Fadrosh D."/>
            <person name="Jin S."/>
            <person name="Johri S."/>
            <person name="Kim M."/>
            <person name="Overton L."/>
            <person name="Reardon M."/>
            <person name="Tsitrin T."/>
            <person name="Vuong H."/>
            <person name="Weaver B."/>
            <person name="Ciecko A."/>
            <person name="Tallon L."/>
            <person name="Jackson J."/>
            <person name="Pai G."/>
            <person name="Aken S.V."/>
            <person name="Utterback T."/>
            <person name="Reidmuller S."/>
            <person name="Feldblyum T."/>
            <person name="Hsiao J."/>
            <person name="Zismann V."/>
            <person name="Iobst S."/>
            <person name="de Vazeille A.R."/>
            <person name="Buell C.R."/>
            <person name="Ying K."/>
            <person name="Li Y."/>
            <person name="Lu T."/>
            <person name="Huang Y."/>
            <person name="Zhao Q."/>
            <person name="Feng Q."/>
            <person name="Zhang L."/>
            <person name="Zhu J."/>
            <person name="Weng Q."/>
            <person name="Mu J."/>
            <person name="Lu Y."/>
            <person name="Fan D."/>
            <person name="Liu Y."/>
            <person name="Guan J."/>
            <person name="Zhang Y."/>
            <person name="Yu S."/>
            <person name="Liu X."/>
            <person name="Zhang Y."/>
            <person name="Hong G."/>
            <person name="Han B."/>
            <person name="Choisne N."/>
            <person name="Demange N."/>
            <person name="Orjeda G."/>
            <person name="Samain S."/>
            <person name="Cattolico L."/>
            <person name="Pelletier E."/>
            <person name="Couloux A."/>
            <person name="Segurens B."/>
            <person name="Wincker P."/>
            <person name="D'Hont A."/>
            <person name="Scarpelli C."/>
            <person name="Weissenbach J."/>
            <person name="Salanoubat M."/>
            <person name="Quetier F."/>
            <person name="Yu Y."/>
            <person name="Kim H.R."/>
            <person name="Rambo T."/>
            <person name="Currie J."/>
            <person name="Collura K."/>
            <person name="Luo M."/>
            <person name="Yang T."/>
            <person name="Ammiraju J.S.S."/>
            <person name="Engler F."/>
            <person name="Soderlund C."/>
            <person name="Wing R.A."/>
            <person name="Palmer L.E."/>
            <person name="de la Bastide M."/>
            <person name="Spiegel L."/>
            <person name="Nascimento L."/>
            <person name="Zutavern T."/>
            <person name="O'Shaughnessy A."/>
            <person name="Dike S."/>
            <person name="Dedhia N."/>
            <person name="Preston R."/>
            <person name="Balija V."/>
            <person name="McCombie W.R."/>
            <person name="Chow T."/>
            <person name="Chen H."/>
            <person name="Chung M."/>
            <person name="Chen C."/>
            <person name="Shaw J."/>
            <person name="Wu H."/>
            <person name="Hsiao K."/>
            <person name="Chao Y."/>
            <person name="Chu M."/>
            <person name="Cheng C."/>
            <person name="Hour A."/>
            <person name="Lee P."/>
            <person name="Lin S."/>
            <person name="Lin Y."/>
            <person name="Liou J."/>
            <person name="Liu S."/>
            <person name="Hsing Y."/>
            <person name="Raghuvanshi S."/>
            <person name="Mohanty A."/>
            <person name="Bharti A.K."/>
            <person name="Gaur A."/>
            <person name="Gupta V."/>
            <person name="Kumar D."/>
            <person name="Ravi V."/>
            <person name="Vij S."/>
            <person name="Kapur A."/>
            <person name="Khurana P."/>
            <person name="Khurana P."/>
            <person name="Khurana J.P."/>
            <person name="Tyagi A.K."/>
            <person name="Gaikwad K."/>
            <person name="Singh A."/>
            <person name="Dalal V."/>
            <person name="Srivastava S."/>
            <person name="Dixit A."/>
            <person name="Pal A.K."/>
            <person name="Ghazi I.A."/>
            <person name="Yadav M."/>
            <person name="Pandit A."/>
            <person name="Bhargava A."/>
            <person name="Sureshbabu K."/>
            <person name="Batra K."/>
            <person name="Sharma T.R."/>
            <person name="Mohapatra T."/>
            <person name="Singh N.K."/>
            <person name="Messing J."/>
            <person name="Nelson A.B."/>
            <person name="Fuks G."/>
            <person name="Kavchok S."/>
            <person name="Keizer G."/>
            <person name="Linton E."/>
            <person name="Llaca V."/>
            <person name="Song R."/>
            <person name="Tanyolac B."/>
            <person name="Young S."/>
            <person name="Ho-Il K."/>
            <person name="Hahn J.H."/>
            <person name="Sangsakoo G."/>
            <person name="Vanavichit A."/>
            <person name="de Mattos Luiz.A.T."/>
            <person name="Zimmer P.D."/>
            <person name="Malone G."/>
            <person name="Dellagostin O."/>
            <person name="de Oliveira A.C."/>
            <person name="Bevan M."/>
            <person name="Bancroft I."/>
            <person name="Minx P."/>
            <person name="Cordum H."/>
            <person name="Wilson R."/>
            <person name="Cheng Z."/>
            <person name="Jin W."/>
            <person name="Jiang J."/>
            <person name="Leong S.A."/>
            <person name="Iwama H."/>
            <person name="Gojobori T."/>
            <person name="Itoh T."/>
            <person name="Niimura Y."/>
            <person name="Fujii Y."/>
            <person name="Habara T."/>
            <person name="Sakai H."/>
            <person name="Sato Y."/>
            <person name="Wilson G."/>
            <person name="Kumar K."/>
            <person name="McCouch S."/>
            <person name="Juretic N."/>
            <person name="Hoen D."/>
            <person name="Wright S."/>
            <person name="Bruskiewich R."/>
            <person name="Bureau T."/>
            <person name="Miyao A."/>
            <person name="Hirochika H."/>
            <person name="Nishikawa T."/>
            <person name="Kadowaki K."/>
            <person name="Sugiura M."/>
            <person name="Burr B."/>
            <person name="Sasaki T."/>
        </authorList>
    </citation>
    <scope>NUCLEOTIDE SEQUENCE [LARGE SCALE GENOMIC DNA]</scope>
    <source>
        <strain evidence="3">cv. Nipponbare</strain>
    </source>
</reference>
<protein>
    <submittedName>
        <fullName evidence="2">Os02g0612600 protein</fullName>
    </submittedName>
</protein>
<dbReference type="KEGG" id="dosa:Os02g0612600"/>
<gene>
    <name evidence="1" type="primary">OJ1004_A05.31</name>
    <name evidence="2" type="ordered locus">Os02g0612600</name>
</gene>
<reference evidence="2" key="8">
    <citation type="submission" date="2012-08" db="EMBL/GenBank/DDBJ databases">
        <title>The Second Rice Annotation Project Meeting (RAP2).</title>
        <authorList>
            <consortium name="The Rice Annotation Project (RAP)"/>
        </authorList>
    </citation>
    <scope>NUCLEOTIDE SEQUENCE</scope>
</reference>
<dbReference type="AlphaFoldDB" id="Q6K626"/>
<reference evidence="2" key="5">
    <citation type="journal article" date="2008" name="Nucleic Acids Res.">
        <title>The Rice Annotation Project Database (RAP-DB): 2008 update.</title>
        <authorList>
            <consortium name="The Rice Annotation Project (RAP)"/>
            <person name="Tanaka T."/>
            <person name="Antonio B.A."/>
            <person name="Kikuchi S."/>
            <person name="Matsumoto T."/>
            <person name="Nagamura Y."/>
            <person name="Numa H."/>
            <person name="Sakai H."/>
            <person name="Wu J."/>
            <person name="Itoh T."/>
            <person name="Sasaki T."/>
            <person name="Aono R."/>
            <person name="Fujii Y."/>
            <person name="Habara T."/>
            <person name="Harada E."/>
            <person name="Kanno M."/>
            <person name="Kawahara Y."/>
            <person name="Kawashima H."/>
            <person name="Kubooka H."/>
            <person name="Matsuya A."/>
            <person name="Nakaoka H."/>
            <person name="Saichi N."/>
            <person name="Sanbonmatsu R."/>
            <person name="Sato Y."/>
            <person name="Shinso Y."/>
            <person name="Suzuki M."/>
            <person name="Takeda J."/>
            <person name="Tanino M."/>
            <person name="Todokoro F."/>
            <person name="Yamaguchi K."/>
            <person name="Yamamoto N."/>
            <person name="Yamasaki C."/>
            <person name="Imanishi T."/>
            <person name="Okido T."/>
            <person name="Tada M."/>
            <person name="Ikeo K."/>
            <person name="Tateno Y."/>
            <person name="Gojobori T."/>
            <person name="Lin Y.C."/>
            <person name="Wei F.J."/>
            <person name="Hsing Y.I."/>
            <person name="Zhao Q."/>
            <person name="Han B."/>
            <person name="Kramer M.R."/>
            <person name="McCombie R.W."/>
            <person name="Lonsdale D."/>
            <person name="O'Donovan C.C."/>
            <person name="Whitfield E.J."/>
            <person name="Apweiler R."/>
            <person name="Koyanagi K.O."/>
            <person name="Khurana J.P."/>
            <person name="Raghuvanshi S."/>
            <person name="Singh N.K."/>
            <person name="Tyagi A.K."/>
            <person name="Haberer G."/>
            <person name="Fujisawa M."/>
            <person name="Hosokawa S."/>
            <person name="Ito Y."/>
            <person name="Ikawa H."/>
            <person name="Shibata M."/>
            <person name="Yamamoto M."/>
            <person name="Bruskiewich R.M."/>
            <person name="Hoen D.R."/>
            <person name="Bureau TE."/>
            <person name="Namiki N."/>
            <person name="Ohyanagi H."/>
            <person name="Sakai Y."/>
            <person name="Nobushima S."/>
            <person name="Sakata K."/>
            <person name="Barrero R.A."/>
            <person name="Sato Y."/>
            <person name="Souvorov A."/>
            <person name="Smith-White B."/>
            <person name="Tatusova T."/>
            <person name="An S."/>
            <person name="An G."/>
            <person name="OOta S."/>
            <person name="Fuks G."/>
            <person name="Messing J."/>
            <person name="Christie K.R."/>
            <person name="Lieberherr D."/>
            <person name="Kim H."/>
            <person name="Zuccolo A."/>
            <person name="Wing R.A."/>
            <person name="Nobuta K."/>
            <person name="Green P.J."/>
            <person name="Lu C."/>
            <person name="Meyers BC."/>
            <person name="Chaparro C."/>
            <person name="Piegu B."/>
            <person name="Panaud O."/>
            <person name="Echeverria M."/>
        </authorList>
    </citation>
    <scope>NUCLEOTIDE SEQUENCE</scope>
</reference>
<reference evidence="2" key="4">
    <citation type="journal article" date="2007" name="Genome Res.">
        <title>Curated Genome Annotation of Oryza sativa ssp. japonica and Comparative Genome Analysis with Arabidopsis thaliana.</title>
        <authorList>
            <consortium name="The Rice Annotation Project (RAP)"/>
            <person name="Itoh T."/>
            <person name="Tanaka T."/>
            <person name="Barrero R.A."/>
            <person name="Yamasaki C."/>
            <person name="Fujii Y."/>
            <person name="Hilton P.B."/>
            <person name="Antonio B.A."/>
            <person name="Aono H."/>
            <person name="Apweiler R."/>
            <person name="Bruskiewich R."/>
            <person name="Bureau T."/>
            <person name="Burr F."/>
            <person name="Costa de Oliveira A."/>
            <person name="Fuks G."/>
            <person name="Habara T."/>
            <person name="Haberer G."/>
            <person name="Han B."/>
            <person name="Harada E."/>
            <person name="Hiraki A.T."/>
            <person name="Hirochika H."/>
            <person name="Hoen D."/>
            <person name="Hokari H."/>
            <person name="Hosokawa S."/>
            <person name="Hsing Y."/>
            <person name="Ikawa H."/>
            <person name="Ikeo K."/>
            <person name="Imanishi T."/>
            <person name="Ito Y."/>
            <person name="Jaiswal P."/>
            <person name="Kanno M."/>
            <person name="Kawahara Y."/>
            <person name="Kawamura T."/>
            <person name="Kawashima H."/>
            <person name="Khurana J.P."/>
            <person name="Kikuchi S."/>
            <person name="Komatsu S."/>
            <person name="Koyanagi K.O."/>
            <person name="Kubooka H."/>
            <person name="Lieberherr D."/>
            <person name="Lin Y.C."/>
            <person name="Lonsdale D."/>
            <person name="Matsumoto T."/>
            <person name="Matsuya A."/>
            <person name="McCombie W.R."/>
            <person name="Messing J."/>
            <person name="Miyao A."/>
            <person name="Mulder N."/>
            <person name="Nagamura Y."/>
            <person name="Nam J."/>
            <person name="Namiki N."/>
            <person name="Numa H."/>
            <person name="Nurimoto S."/>
            <person name="O'donovan C."/>
            <person name="Ohyanagi H."/>
            <person name="Okido T."/>
            <person name="Oota S."/>
            <person name="Osato N."/>
            <person name="Palmer L.E."/>
            <person name="Quetier F."/>
            <person name="Raghuvanshi S."/>
            <person name="Saichi N."/>
            <person name="Sakai H."/>
            <person name="Sakai Y."/>
            <person name="Sakata K."/>
            <person name="Sakurai T."/>
            <person name="Sato F."/>
            <person name="Sato Y."/>
            <person name="Schoof H."/>
            <person name="Seki M."/>
            <person name="Shibata M."/>
            <person name="Shimizu Y."/>
            <person name="Shinozaki K."/>
            <person name="Shinso Y."/>
            <person name="Singh N.K."/>
            <person name="Smith-White B."/>
            <person name="Takeda J."/>
            <person name="Tanino M."/>
            <person name="Tatusova T."/>
            <person name="Thongjuea S."/>
            <person name="Todokoro F."/>
            <person name="Tsugane M."/>
            <person name="Tyagi A.K."/>
            <person name="Vanavichit A."/>
            <person name="Wang A."/>
            <person name="Wing R.A."/>
            <person name="Yamaguchi K."/>
            <person name="Yamamoto M."/>
            <person name="Yamamoto N."/>
            <person name="Yu Y."/>
            <person name="Zhang H."/>
            <person name="Zhao Q."/>
            <person name="Higo K."/>
            <person name="Burr B."/>
            <person name="Gojobori T."/>
            <person name="Sasaki T."/>
        </authorList>
    </citation>
    <scope>NUCLEOTIDE SEQUENCE</scope>
</reference>
<reference evidence="3" key="6">
    <citation type="journal article" date="2008" name="Nucleic Acids Res.">
        <title>The rice annotation project database (RAP-DB): 2008 update.</title>
        <authorList>
            <consortium name="The rice annotation project (RAP)"/>
        </authorList>
    </citation>
    <scope>GENOME REANNOTATION</scope>
    <source>
        <strain evidence="3">cv. Nipponbare</strain>
    </source>
</reference>
<evidence type="ECO:0000313" key="1">
    <source>
        <dbReference type="EMBL" id="BAD19695.1"/>
    </source>
</evidence>
<reference evidence="2" key="3">
    <citation type="journal article" date="2006" name="Nucleic Acids Res.">
        <title>The Rice Annotation Project Database (RAP-DB): hub for Oryza sativa ssp. japonica genome information.</title>
        <authorList>
            <person name="Ohyanagi H."/>
            <person name="Tanaka T."/>
            <person name="Sakai H."/>
            <person name="Shigemoto Y."/>
            <person name="Yamaguchi K."/>
            <person name="Habara T."/>
            <person name="Fujii Y."/>
            <person name="Antonio B.A."/>
            <person name="Nagamura Y."/>
            <person name="Imanishi T."/>
            <person name="Ikeo K."/>
            <person name="Itoh T."/>
            <person name="Gojobori T."/>
            <person name="Sasaki T."/>
        </authorList>
    </citation>
    <scope>NUCLEOTIDE SEQUENCE</scope>
</reference>